<dbReference type="GO" id="GO:0004177">
    <property type="term" value="F:aminopeptidase activity"/>
    <property type="evidence" value="ECO:0007669"/>
    <property type="project" value="UniProtKB-KW"/>
</dbReference>
<dbReference type="Proteomes" id="UP001465331">
    <property type="component" value="Unassembled WGS sequence"/>
</dbReference>
<dbReference type="RefSeq" id="WP_352888985.1">
    <property type="nucleotide sequence ID" value="NZ_JBEPIJ010000008.1"/>
</dbReference>
<keyword evidence="1" id="KW-0031">Aminopeptidase</keyword>
<comment type="caution">
    <text evidence="1">The sequence shown here is derived from an EMBL/GenBank/DDBJ whole genome shotgun (WGS) entry which is preliminary data.</text>
</comment>
<keyword evidence="2" id="KW-1185">Reference proteome</keyword>
<keyword evidence="1" id="KW-0645">Protease</keyword>
<dbReference type="Pfam" id="PF10023">
    <property type="entry name" value="Aminopep"/>
    <property type="match status" value="1"/>
</dbReference>
<evidence type="ECO:0000313" key="2">
    <source>
        <dbReference type="Proteomes" id="UP001465331"/>
    </source>
</evidence>
<proteinExistence type="predicted"/>
<sequence length="353" mass="39764">MRLAKIAFIVLASVSGVSCTRLGYYAHLAGGQIALLSARQPIARLIEDPATDAALRERLCTVREARAWAAAHLHLPANGSYTAYADLQREYVAWNVFATPEFSLAPLEHCFPFAGCVAYQGFYALDKAEARARELRAQGYDVHIGGVPAYSTLGWFDDPLLSTMMRWDDATLIGTLFHELAHQKLYVRDDSAFNESYASFIEQQGLREYLAQHPDVAPPDAVARGRRTQFVQLILAARQRLEDLYALPLSAEAMRARKAEEFARLKAQYLRLRDTAWDGDPRYDGFFADDAPNNARLLPFGLYDEYVPAFALVFEQADRDWARFHDEVGRLTKLDADARRTALAALSRRRLPE</sequence>
<dbReference type="PROSITE" id="PS51257">
    <property type="entry name" value="PROKAR_LIPOPROTEIN"/>
    <property type="match status" value="1"/>
</dbReference>
<reference evidence="1 2" key="1">
    <citation type="submission" date="2024-06" db="EMBL/GenBank/DDBJ databases">
        <authorList>
            <person name="Li Z."/>
            <person name="Jiang Y."/>
        </authorList>
    </citation>
    <scope>NUCLEOTIDE SEQUENCE [LARGE SCALE GENOMIC DNA]</scope>
    <source>
        <strain evidence="1 2">HSW-8</strain>
    </source>
</reference>
<accession>A0ABV2AA46</accession>
<keyword evidence="1" id="KW-0378">Hydrolase</keyword>
<protein>
    <submittedName>
        <fullName evidence="1">Aminopeptidase</fullName>
    </submittedName>
</protein>
<dbReference type="PIRSF" id="PIRSF029285">
    <property type="entry name" value="Aminopept"/>
    <property type="match status" value="1"/>
</dbReference>
<dbReference type="InterPro" id="IPR014553">
    <property type="entry name" value="Aminopept"/>
</dbReference>
<dbReference type="EMBL" id="JBEPIJ010000008">
    <property type="protein sequence ID" value="MES0874039.1"/>
    <property type="molecule type" value="Genomic_DNA"/>
</dbReference>
<organism evidence="1 2">
    <name type="scientific">Sinimarinibacterium thermocellulolyticum</name>
    <dbReference type="NCBI Taxonomy" id="3170016"/>
    <lineage>
        <taxon>Bacteria</taxon>
        <taxon>Pseudomonadati</taxon>
        <taxon>Pseudomonadota</taxon>
        <taxon>Gammaproteobacteria</taxon>
        <taxon>Nevskiales</taxon>
        <taxon>Nevskiaceae</taxon>
        <taxon>Sinimarinibacterium</taxon>
    </lineage>
</organism>
<evidence type="ECO:0000313" key="1">
    <source>
        <dbReference type="EMBL" id="MES0874039.1"/>
    </source>
</evidence>
<name>A0ABV2AA46_9GAMM</name>
<gene>
    <name evidence="1" type="ORF">ABSH63_08490</name>
</gene>